<evidence type="ECO:0000313" key="2">
    <source>
        <dbReference type="EMBL" id="CAB0020804.1"/>
    </source>
</evidence>
<evidence type="ECO:0000313" key="3">
    <source>
        <dbReference type="Proteomes" id="UP000479000"/>
    </source>
</evidence>
<feature type="compositionally biased region" description="Basic and acidic residues" evidence="1">
    <location>
        <begin position="28"/>
        <end position="44"/>
    </location>
</feature>
<evidence type="ECO:0000256" key="1">
    <source>
        <dbReference type="SAM" id="MobiDB-lite"/>
    </source>
</evidence>
<dbReference type="EMBL" id="CADCXU010035801">
    <property type="protein sequence ID" value="CAB0020804.1"/>
    <property type="molecule type" value="Genomic_DNA"/>
</dbReference>
<sequence length="53" mass="5860">LTSSLEALQVRTRASKQNVETFNTRRGGLQDRTWRASRPAEEGFKTGPGGLQV</sequence>
<feature type="non-terminal residue" evidence="2">
    <location>
        <position position="1"/>
    </location>
</feature>
<keyword evidence="3" id="KW-1185">Reference proteome</keyword>
<name>A0A6H5HQH2_9HEMI</name>
<dbReference type="Proteomes" id="UP000479000">
    <property type="component" value="Unassembled WGS sequence"/>
</dbReference>
<reference evidence="2 3" key="1">
    <citation type="submission" date="2020-02" db="EMBL/GenBank/DDBJ databases">
        <authorList>
            <person name="Ferguson B K."/>
        </authorList>
    </citation>
    <scope>NUCLEOTIDE SEQUENCE [LARGE SCALE GENOMIC DNA]</scope>
</reference>
<accession>A0A6H5HQH2</accession>
<organism evidence="2 3">
    <name type="scientific">Nesidiocoris tenuis</name>
    <dbReference type="NCBI Taxonomy" id="355587"/>
    <lineage>
        <taxon>Eukaryota</taxon>
        <taxon>Metazoa</taxon>
        <taxon>Ecdysozoa</taxon>
        <taxon>Arthropoda</taxon>
        <taxon>Hexapoda</taxon>
        <taxon>Insecta</taxon>
        <taxon>Pterygota</taxon>
        <taxon>Neoptera</taxon>
        <taxon>Paraneoptera</taxon>
        <taxon>Hemiptera</taxon>
        <taxon>Heteroptera</taxon>
        <taxon>Panheteroptera</taxon>
        <taxon>Cimicomorpha</taxon>
        <taxon>Miridae</taxon>
        <taxon>Dicyphina</taxon>
        <taxon>Nesidiocoris</taxon>
    </lineage>
</organism>
<dbReference type="AlphaFoldDB" id="A0A6H5HQH2"/>
<proteinExistence type="predicted"/>
<gene>
    <name evidence="2" type="ORF">NTEN_LOCUS24344</name>
</gene>
<feature type="region of interest" description="Disordered" evidence="1">
    <location>
        <begin position="27"/>
        <end position="53"/>
    </location>
</feature>
<protein>
    <submittedName>
        <fullName evidence="2">Uncharacterized protein</fullName>
    </submittedName>
</protein>